<feature type="domain" description="Cysteine-rich" evidence="2">
    <location>
        <begin position="163"/>
        <end position="250"/>
    </location>
</feature>
<name>A0ABS4KKQ9_9FIRM</name>
<keyword evidence="4" id="KW-1185">Reference proteome</keyword>
<accession>A0ABS4KKQ9</accession>
<dbReference type="Pfam" id="PF02754">
    <property type="entry name" value="CCG"/>
    <property type="match status" value="2"/>
</dbReference>
<protein>
    <submittedName>
        <fullName evidence="3">Heterodisulfide reductase subunit B</fullName>
        <ecNumber evidence="3">1.8.98.1</ecNumber>
    </submittedName>
</protein>
<dbReference type="Gene3D" id="1.20.1050.140">
    <property type="match status" value="1"/>
</dbReference>
<dbReference type="EC" id="1.8.98.1" evidence="3"/>
<dbReference type="GO" id="GO:0051912">
    <property type="term" value="F:CoB--CoM heterodisulfide reductase activity"/>
    <property type="evidence" value="ECO:0007669"/>
    <property type="project" value="UniProtKB-EC"/>
</dbReference>
<reference evidence="3 4" key="1">
    <citation type="submission" date="2021-03" db="EMBL/GenBank/DDBJ databases">
        <title>Genomic Encyclopedia of Type Strains, Phase IV (KMG-IV): sequencing the most valuable type-strain genomes for metagenomic binning, comparative biology and taxonomic classification.</title>
        <authorList>
            <person name="Goeker M."/>
        </authorList>
    </citation>
    <scope>NUCLEOTIDE SEQUENCE [LARGE SCALE GENOMIC DNA]</scope>
    <source>
        <strain evidence="3 4">DSM 27512</strain>
    </source>
</reference>
<dbReference type="InterPro" id="IPR051278">
    <property type="entry name" value="HdrB/HdrD_reductase"/>
</dbReference>
<dbReference type="PANTHER" id="PTHR42947:SF1">
    <property type="entry name" value="COB--COM HETERODISULFIDE REDUCTASE SUBUNIT B 1"/>
    <property type="match status" value="1"/>
</dbReference>
<sequence length="277" mass="31347">MNLDFCFKGESRFNNMKYSYFPGCTLKTKAKDLEKFAIDSANVLGIVLEEQKEWQCCGAIYPLSKDEIATKLSSVRSLATAQERDQKLVTLCTACHHVIKRVNEDMKTDDNIRKKVNNYLQLPNEYSGEGEVYHFIEIIKDEIGFDNLSQMVKKPLTGRKIGAYYGCLLLRPSNVMNFDDSENPSVIEEFIKALGATPVKYPYRTECCGGYHSLDKKNISKEMSLNIISSAHNNNIEEIVTACPLCKYNLEIIDEKSGNKITISYFTELLAEALGVK</sequence>
<evidence type="ECO:0000256" key="1">
    <source>
        <dbReference type="ARBA" id="ARBA00023002"/>
    </source>
</evidence>
<evidence type="ECO:0000313" key="3">
    <source>
        <dbReference type="EMBL" id="MBP2028375.1"/>
    </source>
</evidence>
<gene>
    <name evidence="3" type="ORF">J2Z35_002176</name>
</gene>
<proteinExistence type="predicted"/>
<feature type="domain" description="Cysteine-rich" evidence="2">
    <location>
        <begin position="19"/>
        <end position="100"/>
    </location>
</feature>
<dbReference type="Proteomes" id="UP001314903">
    <property type="component" value="Unassembled WGS sequence"/>
</dbReference>
<dbReference type="EMBL" id="JAGGLI010000027">
    <property type="protein sequence ID" value="MBP2028375.1"/>
    <property type="molecule type" value="Genomic_DNA"/>
</dbReference>
<evidence type="ECO:0000259" key="2">
    <source>
        <dbReference type="Pfam" id="PF02754"/>
    </source>
</evidence>
<comment type="caution">
    <text evidence="3">The sequence shown here is derived from an EMBL/GenBank/DDBJ whole genome shotgun (WGS) entry which is preliminary data.</text>
</comment>
<dbReference type="InterPro" id="IPR004017">
    <property type="entry name" value="Cys_rich_dom"/>
</dbReference>
<dbReference type="PANTHER" id="PTHR42947">
    <property type="entry name" value="COB--COM HETERODISULFIDE REDUCTASE SUBUNIT B 1"/>
    <property type="match status" value="1"/>
</dbReference>
<organism evidence="3 4">
    <name type="scientific">Acetoanaerobium pronyense</name>
    <dbReference type="NCBI Taxonomy" id="1482736"/>
    <lineage>
        <taxon>Bacteria</taxon>
        <taxon>Bacillati</taxon>
        <taxon>Bacillota</taxon>
        <taxon>Clostridia</taxon>
        <taxon>Peptostreptococcales</taxon>
        <taxon>Filifactoraceae</taxon>
        <taxon>Acetoanaerobium</taxon>
    </lineage>
</organism>
<dbReference type="RefSeq" id="WP_330623442.1">
    <property type="nucleotide sequence ID" value="NZ_JAGGLI010000027.1"/>
</dbReference>
<keyword evidence="1 3" id="KW-0560">Oxidoreductase</keyword>
<evidence type="ECO:0000313" key="4">
    <source>
        <dbReference type="Proteomes" id="UP001314903"/>
    </source>
</evidence>